<dbReference type="PROSITE" id="PS51318">
    <property type="entry name" value="TAT"/>
    <property type="match status" value="1"/>
</dbReference>
<feature type="signal peptide" evidence="1">
    <location>
        <begin position="1"/>
        <end position="24"/>
    </location>
</feature>
<dbReference type="InterPro" id="IPR006311">
    <property type="entry name" value="TAT_signal"/>
</dbReference>
<reference evidence="4" key="1">
    <citation type="journal article" date="2019" name="Int. J. Syst. Evol. Microbiol.">
        <title>The Global Catalogue of Microorganisms (GCM) 10K type strain sequencing project: providing services to taxonomists for standard genome sequencing and annotation.</title>
        <authorList>
            <consortium name="The Broad Institute Genomics Platform"/>
            <consortium name="The Broad Institute Genome Sequencing Center for Infectious Disease"/>
            <person name="Wu L."/>
            <person name="Ma J."/>
        </authorList>
    </citation>
    <scope>NUCLEOTIDE SEQUENCE [LARGE SCALE GENOMIC DNA]</scope>
    <source>
        <strain evidence="4">JCM 16022</strain>
    </source>
</reference>
<evidence type="ECO:0000313" key="4">
    <source>
        <dbReference type="Proteomes" id="UP001501771"/>
    </source>
</evidence>
<comment type="caution">
    <text evidence="3">The sequence shown here is derived from an EMBL/GenBank/DDBJ whole genome shotgun (WGS) entry which is preliminary data.</text>
</comment>
<keyword evidence="1" id="KW-0732">Signal</keyword>
<dbReference type="Proteomes" id="UP001501771">
    <property type="component" value="Unassembled WGS sequence"/>
</dbReference>
<dbReference type="InterPro" id="IPR017850">
    <property type="entry name" value="Alkaline_phosphatase_core_sf"/>
</dbReference>
<feature type="domain" description="Sulfatase N-terminal" evidence="2">
    <location>
        <begin position="46"/>
        <end position="365"/>
    </location>
</feature>
<proteinExistence type="predicted"/>
<name>A0ABP5LZ15_9ACTN</name>
<dbReference type="Pfam" id="PF00884">
    <property type="entry name" value="Sulfatase"/>
    <property type="match status" value="1"/>
</dbReference>
<evidence type="ECO:0000256" key="1">
    <source>
        <dbReference type="SAM" id="SignalP"/>
    </source>
</evidence>
<evidence type="ECO:0000259" key="2">
    <source>
        <dbReference type="Pfam" id="PF00884"/>
    </source>
</evidence>
<dbReference type="InterPro" id="IPR000917">
    <property type="entry name" value="Sulfatase_N"/>
</dbReference>
<gene>
    <name evidence="3" type="ORF">GCM10009844_44500</name>
</gene>
<dbReference type="RefSeq" id="WP_344158024.1">
    <property type="nucleotide sequence ID" value="NZ_BAAAQR010000019.1"/>
</dbReference>
<dbReference type="PANTHER" id="PTHR43108:SF8">
    <property type="entry name" value="SD21168P"/>
    <property type="match status" value="1"/>
</dbReference>
<protein>
    <recommendedName>
        <fullName evidence="2">Sulfatase N-terminal domain-containing protein</fullName>
    </recommendedName>
</protein>
<keyword evidence="4" id="KW-1185">Reference proteome</keyword>
<feature type="chain" id="PRO_5045312893" description="Sulfatase N-terminal domain-containing protein" evidence="1">
    <location>
        <begin position="25"/>
        <end position="467"/>
    </location>
</feature>
<evidence type="ECO:0000313" key="3">
    <source>
        <dbReference type="EMBL" id="GAA2156329.1"/>
    </source>
</evidence>
<sequence length="467" mass="51631">MPLPHTVARRKFLLGAGAALGATAAVGLTRAGAAAATGVRRPGSRPNVLWIITDDQPRHTLPTMPRTWKRLVRRGVRFTRGNVAAPLCGPSRASMLTSMYVHNHGCQDNETMAEFNGQGLDQDTIGTRMTQAGYTCGYFGKYMNGYSDSPTYVAPGWQRWVASLGTVSHEVNVAGRVRTVDMHVDQFATNQLKRWLKRRATEAAPWFAVFAPTNPHSDGWKVDSYGPSTEHEHDFDGVAWNPPALNEKDMRDKPSWMQDLPFQRRAKMRAAYEGKLEELQDVDDQVNAILNRLGKLGMLDNTWIFFVTDNGYMLGEHRLAKKETAYEECVGTPFVVTGPGVRQGSLSQKLVSTVDLMPTTLEVAGLDPEAGRPLDGRSLVGPLTTGDWSGWRTRMLTEHPLKSWAHLREGNTVLVDHYAAGEQEVYDMAADPHQMSSLHATTDTAAMTARLTALRNASGRTLRALEM</sequence>
<dbReference type="EMBL" id="BAAAQR010000019">
    <property type="protein sequence ID" value="GAA2156329.1"/>
    <property type="molecule type" value="Genomic_DNA"/>
</dbReference>
<dbReference type="Gene3D" id="3.40.720.10">
    <property type="entry name" value="Alkaline Phosphatase, subunit A"/>
    <property type="match status" value="1"/>
</dbReference>
<accession>A0ABP5LZ15</accession>
<dbReference type="PANTHER" id="PTHR43108">
    <property type="entry name" value="N-ACETYLGLUCOSAMINE-6-SULFATASE FAMILY MEMBER"/>
    <property type="match status" value="1"/>
</dbReference>
<dbReference type="SUPFAM" id="SSF53649">
    <property type="entry name" value="Alkaline phosphatase-like"/>
    <property type="match status" value="1"/>
</dbReference>
<organism evidence="3 4">
    <name type="scientific">Nocardioides koreensis</name>
    <dbReference type="NCBI Taxonomy" id="433651"/>
    <lineage>
        <taxon>Bacteria</taxon>
        <taxon>Bacillati</taxon>
        <taxon>Actinomycetota</taxon>
        <taxon>Actinomycetes</taxon>
        <taxon>Propionibacteriales</taxon>
        <taxon>Nocardioidaceae</taxon>
        <taxon>Nocardioides</taxon>
    </lineage>
</organism>